<feature type="region of interest" description="Disordered" evidence="5">
    <location>
        <begin position="186"/>
        <end position="257"/>
    </location>
</feature>
<proteinExistence type="predicted"/>
<organism evidence="6 7">
    <name type="scientific">Paramuricea clavata</name>
    <name type="common">Red gorgonian</name>
    <name type="synonym">Violescent sea-whip</name>
    <dbReference type="NCBI Taxonomy" id="317549"/>
    <lineage>
        <taxon>Eukaryota</taxon>
        <taxon>Metazoa</taxon>
        <taxon>Cnidaria</taxon>
        <taxon>Anthozoa</taxon>
        <taxon>Octocorallia</taxon>
        <taxon>Malacalcyonacea</taxon>
        <taxon>Plexauridae</taxon>
        <taxon>Paramuricea</taxon>
    </lineage>
</organism>
<evidence type="ECO:0000313" key="6">
    <source>
        <dbReference type="EMBL" id="CAB4027985.1"/>
    </source>
</evidence>
<dbReference type="SMART" id="SM00980">
    <property type="entry name" value="THAP"/>
    <property type="match status" value="1"/>
</dbReference>
<evidence type="ECO:0000256" key="2">
    <source>
        <dbReference type="ARBA" id="ARBA00022771"/>
    </source>
</evidence>
<evidence type="ECO:0000256" key="3">
    <source>
        <dbReference type="ARBA" id="ARBA00022833"/>
    </source>
</evidence>
<keyword evidence="3" id="KW-0862">Zinc</keyword>
<dbReference type="AlphaFoldDB" id="A0A7D9JEE9"/>
<dbReference type="OrthoDB" id="5987038at2759"/>
<evidence type="ECO:0000256" key="1">
    <source>
        <dbReference type="ARBA" id="ARBA00022723"/>
    </source>
</evidence>
<dbReference type="InterPro" id="IPR006612">
    <property type="entry name" value="THAP_Znf"/>
</dbReference>
<dbReference type="Proteomes" id="UP001152795">
    <property type="component" value="Unassembled WGS sequence"/>
</dbReference>
<sequence length="257" mass="29321">MPKRCVVYGCSNVADTNKGISIYQIPFWDDNSPVAVRRRKIWLSFVRRRRDKWIPTSSSVVCSKHFTEDCFVYGSESVEKYNTPRLKRDEHGICVFPTVDTNQLSGSAESERTSRMKRRKELFGNSDETLTTSTADEPDVEPCTSTEQGEMLLKKENLRIRSWWHTSKQKLDAVREELRILKGMTGESSREDIHGGNEGDVESDVESDVEEVECEELSDDVGEMETETETSDTETSDTETDEDTSVPPQRQGINLLF</sequence>
<feature type="compositionally biased region" description="Polar residues" evidence="5">
    <location>
        <begin position="246"/>
        <end position="257"/>
    </location>
</feature>
<dbReference type="PROSITE" id="PS50950">
    <property type="entry name" value="ZF_THAP"/>
    <property type="match status" value="1"/>
</dbReference>
<feature type="region of interest" description="Disordered" evidence="5">
    <location>
        <begin position="105"/>
        <end position="146"/>
    </location>
</feature>
<dbReference type="PANTHER" id="PTHR46927">
    <property type="entry name" value="AGAP005574-PA"/>
    <property type="match status" value="1"/>
</dbReference>
<feature type="compositionally biased region" description="Acidic residues" evidence="5">
    <location>
        <begin position="199"/>
        <end position="244"/>
    </location>
</feature>
<keyword evidence="1" id="KW-0479">Metal-binding</keyword>
<keyword evidence="4" id="KW-0238">DNA-binding</keyword>
<dbReference type="GO" id="GO:0008270">
    <property type="term" value="F:zinc ion binding"/>
    <property type="evidence" value="ECO:0007669"/>
    <property type="project" value="UniProtKB-KW"/>
</dbReference>
<dbReference type="EMBL" id="CACRXK020015166">
    <property type="protein sequence ID" value="CAB4027985.1"/>
    <property type="molecule type" value="Genomic_DNA"/>
</dbReference>
<feature type="compositionally biased region" description="Polar residues" evidence="5">
    <location>
        <begin position="126"/>
        <end position="135"/>
    </location>
</feature>
<keyword evidence="7" id="KW-1185">Reference proteome</keyword>
<keyword evidence="2" id="KW-0863">Zinc-finger</keyword>
<name>A0A7D9JEE9_PARCT</name>
<dbReference type="InterPro" id="IPR052224">
    <property type="entry name" value="THAP_domain_protein"/>
</dbReference>
<accession>A0A7D9JEE9</accession>
<gene>
    <name evidence="6" type="ORF">PACLA_8A054852</name>
</gene>
<comment type="caution">
    <text evidence="6">The sequence shown here is derived from an EMBL/GenBank/DDBJ whole genome shotgun (WGS) entry which is preliminary data.</text>
</comment>
<dbReference type="SUPFAM" id="SSF57716">
    <property type="entry name" value="Glucocorticoid receptor-like (DNA-binding domain)"/>
    <property type="match status" value="1"/>
</dbReference>
<dbReference type="GO" id="GO:0003677">
    <property type="term" value="F:DNA binding"/>
    <property type="evidence" value="ECO:0007669"/>
    <property type="project" value="UniProtKB-UniRule"/>
</dbReference>
<feature type="compositionally biased region" description="Basic and acidic residues" evidence="5">
    <location>
        <begin position="188"/>
        <end position="197"/>
    </location>
</feature>
<protein>
    <submittedName>
        <fullName evidence="6">THAP domain-containing 1-like</fullName>
    </submittedName>
</protein>
<reference evidence="6" key="1">
    <citation type="submission" date="2020-04" db="EMBL/GenBank/DDBJ databases">
        <authorList>
            <person name="Alioto T."/>
            <person name="Alioto T."/>
            <person name="Gomez Garrido J."/>
        </authorList>
    </citation>
    <scope>NUCLEOTIDE SEQUENCE</scope>
    <source>
        <strain evidence="6">A484AB</strain>
    </source>
</reference>
<evidence type="ECO:0000313" key="7">
    <source>
        <dbReference type="Proteomes" id="UP001152795"/>
    </source>
</evidence>
<dbReference type="PANTHER" id="PTHR46927:SF3">
    <property type="entry name" value="THAP-TYPE DOMAIN-CONTAINING PROTEIN"/>
    <property type="match status" value="1"/>
</dbReference>
<evidence type="ECO:0000256" key="4">
    <source>
        <dbReference type="ARBA" id="ARBA00023125"/>
    </source>
</evidence>
<dbReference type="Pfam" id="PF05485">
    <property type="entry name" value="THAP"/>
    <property type="match status" value="1"/>
</dbReference>
<evidence type="ECO:0000256" key="5">
    <source>
        <dbReference type="SAM" id="MobiDB-lite"/>
    </source>
</evidence>